<organism evidence="2 3">
    <name type="scientific">Erythranthe guttata</name>
    <name type="common">Yellow monkey flower</name>
    <name type="synonym">Mimulus guttatus</name>
    <dbReference type="NCBI Taxonomy" id="4155"/>
    <lineage>
        <taxon>Eukaryota</taxon>
        <taxon>Viridiplantae</taxon>
        <taxon>Streptophyta</taxon>
        <taxon>Embryophyta</taxon>
        <taxon>Tracheophyta</taxon>
        <taxon>Spermatophyta</taxon>
        <taxon>Magnoliopsida</taxon>
        <taxon>eudicotyledons</taxon>
        <taxon>Gunneridae</taxon>
        <taxon>Pentapetalae</taxon>
        <taxon>asterids</taxon>
        <taxon>lamiids</taxon>
        <taxon>Lamiales</taxon>
        <taxon>Phrymaceae</taxon>
        <taxon>Erythranthe</taxon>
    </lineage>
</organism>
<evidence type="ECO:0000313" key="2">
    <source>
        <dbReference type="EMBL" id="EYU28616.1"/>
    </source>
</evidence>
<keyword evidence="3" id="KW-1185">Reference proteome</keyword>
<dbReference type="EMBL" id="KI631352">
    <property type="protein sequence ID" value="EYU28616.1"/>
    <property type="molecule type" value="Genomic_DNA"/>
</dbReference>
<sequence>MKRVVGKEREVPGSIFQESSPVNPLRSSSISIPTQTLDHCHCNLLSLQDNNQQLSPRHHRNHFNTKISSLI</sequence>
<gene>
    <name evidence="2" type="ORF">MIMGU_mgv1a022449mg</name>
</gene>
<name>A0A022QKZ8_ERYGU</name>
<reference evidence="2 3" key="1">
    <citation type="journal article" date="2013" name="Proc. Natl. Acad. Sci. U.S.A.">
        <title>Fine-scale variation in meiotic recombination in Mimulus inferred from population shotgun sequencing.</title>
        <authorList>
            <person name="Hellsten U."/>
            <person name="Wright K.M."/>
            <person name="Jenkins J."/>
            <person name="Shu S."/>
            <person name="Yuan Y."/>
            <person name="Wessler S.R."/>
            <person name="Schmutz J."/>
            <person name="Willis J.H."/>
            <person name="Rokhsar D.S."/>
        </authorList>
    </citation>
    <scope>NUCLEOTIDE SEQUENCE [LARGE SCALE GENOMIC DNA]</scope>
    <source>
        <strain evidence="3">cv. DUN x IM62</strain>
    </source>
</reference>
<evidence type="ECO:0000256" key="1">
    <source>
        <dbReference type="SAM" id="MobiDB-lite"/>
    </source>
</evidence>
<feature type="compositionally biased region" description="Basic and acidic residues" evidence="1">
    <location>
        <begin position="1"/>
        <end position="11"/>
    </location>
</feature>
<dbReference type="AlphaFoldDB" id="A0A022QKZ8"/>
<proteinExistence type="predicted"/>
<protein>
    <submittedName>
        <fullName evidence="2">Uncharacterized protein</fullName>
    </submittedName>
</protein>
<feature type="region of interest" description="Disordered" evidence="1">
    <location>
        <begin position="1"/>
        <end position="30"/>
    </location>
</feature>
<evidence type="ECO:0000313" key="3">
    <source>
        <dbReference type="Proteomes" id="UP000030748"/>
    </source>
</evidence>
<feature type="compositionally biased region" description="Polar residues" evidence="1">
    <location>
        <begin position="16"/>
        <end position="30"/>
    </location>
</feature>
<accession>A0A022QKZ8</accession>
<dbReference type="Proteomes" id="UP000030748">
    <property type="component" value="Unassembled WGS sequence"/>
</dbReference>